<dbReference type="PANTHER" id="PTHR36884:SF1">
    <property type="entry name" value="FIP1[V]-LIKE PROTEIN"/>
    <property type="match status" value="1"/>
</dbReference>
<evidence type="ECO:0000256" key="4">
    <source>
        <dbReference type="ARBA" id="ARBA00023242"/>
    </source>
</evidence>
<feature type="compositionally biased region" description="Polar residues" evidence="5">
    <location>
        <begin position="413"/>
        <end position="428"/>
    </location>
</feature>
<reference evidence="7" key="1">
    <citation type="submission" date="2022-12" db="EMBL/GenBank/DDBJ databases">
        <title>Draft genome assemblies for two species of Escallonia (Escalloniales).</title>
        <authorList>
            <person name="Chanderbali A."/>
            <person name="Dervinis C."/>
            <person name="Anghel I."/>
            <person name="Soltis D."/>
            <person name="Soltis P."/>
            <person name="Zapata F."/>
        </authorList>
    </citation>
    <scope>NUCLEOTIDE SEQUENCE</scope>
    <source>
        <strain evidence="7">UCBG64.0493</strain>
        <tissue evidence="7">Leaf</tissue>
    </source>
</reference>
<gene>
    <name evidence="7" type="ORF">RJ639_035397</name>
</gene>
<feature type="compositionally biased region" description="Basic and acidic residues" evidence="5">
    <location>
        <begin position="1293"/>
        <end position="1305"/>
    </location>
</feature>
<evidence type="ECO:0000313" key="7">
    <source>
        <dbReference type="EMBL" id="KAK3032346.1"/>
    </source>
</evidence>
<feature type="region of interest" description="Disordered" evidence="5">
    <location>
        <begin position="1291"/>
        <end position="1335"/>
    </location>
</feature>
<comment type="caution">
    <text evidence="7">The sequence shown here is derived from an EMBL/GenBank/DDBJ whole genome shotgun (WGS) entry which is preliminary data.</text>
</comment>
<feature type="region of interest" description="Disordered" evidence="5">
    <location>
        <begin position="114"/>
        <end position="239"/>
    </location>
</feature>
<feature type="compositionally biased region" description="Basic and acidic residues" evidence="5">
    <location>
        <begin position="877"/>
        <end position="958"/>
    </location>
</feature>
<sequence length="1335" mass="150642">MEEDDEFGDLYTDILIPLSTTAGATSAAPTPPSIRPPIDSDDDDDQILHSQSIPDTSHPNPKTLAPNQDELLHAADVGKADGLALDVPIDQNFTNRDETLTLDFVAKDENAGTEAIPGVSIPGVSDGADREEQAEFAEGDDWDSDSEDDLQIVLNDNGHGMAMGGGGEDGDDSGEPLVIVADGDQSHQVMEEQEWGEEAVQVGDGERKEPGDAGKASGGASGQQQQQQQQQQKVAYGGGHGYHPFHSQFKYVRPGATPMPGAASTATGIAPGQLRPPVNMAATAGRGRGDWRPPQKGFHPGYGMPVWSNNATGRGFGLDFTLPSHKTIFEVDIDSFEEKPWRFPSIDMTDFFNFGLNEETWKDYCKQLEQLRLEATMQSKIRVYESGRTEQEYDPDIPPELVAAAGINDVSPGNANFGKTDTGQSDLTKGSERIRPQLPTGRAIQVETGYGERLPSIDTRPPRIRDSDAIIEIVLQDSVDDDSPHGNDIPEQPDNDLSGEDLRRGPHIEEVATQEDINQFDSVPQDYGDRKRGLAGKRAPYTSSTHDNTTEEDGNLSFLPKAPGQYRPDARGKTSVNSGRNVSNDDRRAKTRERDRSPKVTPSTSTQDKRYVNNQKEESVESVDDKHSPLSSPVIVETTGEQDIERKDAIAEDIVLADGSSEIGGEEMALHTTTTNTLKDENLVHSSKKQKLSSQVEYSLEENDDRDDSKAARSSENSKARSGSSRDHQNLRDGIEDEVVQEGRSTRLRMTKRPHGEDEHRALSKDRSERSEMERRRMATKGKEDSYYRKNWDPTLAQNSLKSESIDRRKESDNTDGAWERKDEDLQGRRSRAEDTRKRERSDEVGSRHRSKVRENERSDKDENQTRKQLENGNWRVHLDKDLGSRQRDRDDNLKTRNENLDDLQSRRRKDEVLPRRDHAEKEDILHVPRESSSRRKRERDDILDQRKRDDQGRLRNDDLHAVRYKEEAWFQRERVERLRERDEWNRLKQSHEESLSKREREEARGGGRSGRPADDKAWVNHSRVKDDFKGPDREYLLKDLGRHSDQLKRRDRVENESISRHRGSEDLYVRGNQLNNDERRSRQERANVRSDRAGSASDNHRVHEKKHKENTRKSKESEGDFSTSVPSKRNQEDHSGQISERSVAHQVNLRGMNEKGSGGHEIPSNRQSSKKHAEAASSDDEQQDSRRGRSKLERWTSHKERDFSIGTKSSSLKVKGTDGYKYGGPPLASKLPDEPPTTSEMETVDNPLPLAVEKDGDTEIKNVDAKPVEDRHLDTFAKLKKRSERFKLPMPSEKEATAIKKMENEPLPVVQTETRTDSDIKLERPARKRRWTSN</sequence>
<feature type="compositionally biased region" description="Basic and acidic residues" evidence="5">
    <location>
        <begin position="500"/>
        <end position="510"/>
    </location>
</feature>
<feature type="region of interest" description="Disordered" evidence="5">
    <location>
        <begin position="477"/>
        <end position="958"/>
    </location>
</feature>
<organism evidence="7 8">
    <name type="scientific">Escallonia herrerae</name>
    <dbReference type="NCBI Taxonomy" id="1293975"/>
    <lineage>
        <taxon>Eukaryota</taxon>
        <taxon>Viridiplantae</taxon>
        <taxon>Streptophyta</taxon>
        <taxon>Embryophyta</taxon>
        <taxon>Tracheophyta</taxon>
        <taxon>Spermatophyta</taxon>
        <taxon>Magnoliopsida</taxon>
        <taxon>eudicotyledons</taxon>
        <taxon>Gunneridae</taxon>
        <taxon>Pentapetalae</taxon>
        <taxon>asterids</taxon>
        <taxon>campanulids</taxon>
        <taxon>Escalloniales</taxon>
        <taxon>Escalloniaceae</taxon>
        <taxon>Escallonia</taxon>
    </lineage>
</organism>
<keyword evidence="3" id="KW-0507">mRNA processing</keyword>
<feature type="compositionally biased region" description="Basic and acidic residues" evidence="5">
    <location>
        <begin position="1315"/>
        <end position="1326"/>
    </location>
</feature>
<feature type="compositionally biased region" description="Basic and acidic residues" evidence="5">
    <location>
        <begin position="607"/>
        <end position="628"/>
    </location>
</feature>
<evidence type="ECO:0000313" key="8">
    <source>
        <dbReference type="Proteomes" id="UP001188597"/>
    </source>
</evidence>
<feature type="compositionally biased region" description="Basic and acidic residues" evidence="5">
    <location>
        <begin position="754"/>
        <end position="792"/>
    </location>
</feature>
<comment type="similarity">
    <text evidence="2">Belongs to the FIP1 family.</text>
</comment>
<protein>
    <recommendedName>
        <fullName evidence="6">Pre-mRNA polyadenylation factor Fip1 domain-containing protein</fullName>
    </recommendedName>
</protein>
<accession>A0AA88WQN5</accession>
<feature type="compositionally biased region" description="Basic and acidic residues" evidence="5">
    <location>
        <begin position="1077"/>
        <end position="1093"/>
    </location>
</feature>
<dbReference type="GO" id="GO:0003723">
    <property type="term" value="F:RNA binding"/>
    <property type="evidence" value="ECO:0007669"/>
    <property type="project" value="TreeGrafter"/>
</dbReference>
<evidence type="ECO:0000259" key="6">
    <source>
        <dbReference type="Pfam" id="PF05182"/>
    </source>
</evidence>
<feature type="compositionally biased region" description="Basic and acidic residues" evidence="5">
    <location>
        <begin position="583"/>
        <end position="598"/>
    </location>
</feature>
<feature type="region of interest" description="Disordered" evidence="5">
    <location>
        <begin position="982"/>
        <end position="1245"/>
    </location>
</feature>
<feature type="compositionally biased region" description="Acidic residues" evidence="5">
    <location>
        <begin position="134"/>
        <end position="150"/>
    </location>
</feature>
<feature type="compositionally biased region" description="Basic and acidic residues" evidence="5">
    <location>
        <begin position="982"/>
        <end position="1069"/>
    </location>
</feature>
<evidence type="ECO:0000256" key="1">
    <source>
        <dbReference type="ARBA" id="ARBA00004123"/>
    </source>
</evidence>
<dbReference type="Proteomes" id="UP001188597">
    <property type="component" value="Unassembled WGS sequence"/>
</dbReference>
<feature type="compositionally biased region" description="Basic and acidic residues" evidence="5">
    <location>
        <begin position="804"/>
        <end position="870"/>
    </location>
</feature>
<dbReference type="InterPro" id="IPR044976">
    <property type="entry name" value="FIPS5/FIPS3-like"/>
</dbReference>
<proteinExistence type="inferred from homology"/>
<feature type="domain" description="Pre-mRNA polyadenylation factor Fip1" evidence="6">
    <location>
        <begin position="330"/>
        <end position="372"/>
    </location>
</feature>
<keyword evidence="4" id="KW-0539">Nucleus</keyword>
<dbReference type="GO" id="GO:0016607">
    <property type="term" value="C:nuclear speck"/>
    <property type="evidence" value="ECO:0007669"/>
    <property type="project" value="TreeGrafter"/>
</dbReference>
<feature type="compositionally biased region" description="Basic and acidic residues" evidence="5">
    <location>
        <begin position="1184"/>
        <end position="1204"/>
    </location>
</feature>
<name>A0AA88WQN5_9ASTE</name>
<keyword evidence="8" id="KW-1185">Reference proteome</keyword>
<dbReference type="EMBL" id="JAVXUP010000272">
    <property type="protein sequence ID" value="KAK3032346.1"/>
    <property type="molecule type" value="Genomic_DNA"/>
</dbReference>
<dbReference type="GO" id="GO:0006397">
    <property type="term" value="P:mRNA processing"/>
    <property type="evidence" value="ECO:0007669"/>
    <property type="project" value="UniProtKB-KW"/>
</dbReference>
<feature type="compositionally biased region" description="Basic and acidic residues" evidence="5">
    <location>
        <begin position="707"/>
        <end position="734"/>
    </location>
</feature>
<dbReference type="InterPro" id="IPR007854">
    <property type="entry name" value="Fip1_dom"/>
</dbReference>
<feature type="compositionally biased region" description="Low complexity" evidence="5">
    <location>
        <begin position="222"/>
        <end position="232"/>
    </location>
</feature>
<evidence type="ECO:0000256" key="3">
    <source>
        <dbReference type="ARBA" id="ARBA00022664"/>
    </source>
</evidence>
<comment type="subcellular location">
    <subcellularLocation>
        <location evidence="1">Nucleus</location>
    </subcellularLocation>
</comment>
<dbReference type="Pfam" id="PF05182">
    <property type="entry name" value="Fip1"/>
    <property type="match status" value="1"/>
</dbReference>
<feature type="region of interest" description="Disordered" evidence="5">
    <location>
        <begin position="413"/>
        <end position="432"/>
    </location>
</feature>
<evidence type="ECO:0000256" key="2">
    <source>
        <dbReference type="ARBA" id="ARBA00007459"/>
    </source>
</evidence>
<dbReference type="PANTHER" id="PTHR36884">
    <property type="entry name" value="FIP1[III]-LIKE PROTEIN"/>
    <property type="match status" value="1"/>
</dbReference>
<evidence type="ECO:0000256" key="5">
    <source>
        <dbReference type="SAM" id="MobiDB-lite"/>
    </source>
</evidence>
<feature type="region of interest" description="Disordered" evidence="5">
    <location>
        <begin position="20"/>
        <end position="66"/>
    </location>
</feature>